<dbReference type="RefSeq" id="WP_130539149.1">
    <property type="nucleotide sequence ID" value="NZ_CP042431.1"/>
</dbReference>
<comment type="subcellular location">
    <subcellularLocation>
        <location evidence="1">Cell outer membrane</location>
    </subcellularLocation>
</comment>
<evidence type="ECO:0000256" key="5">
    <source>
        <dbReference type="ARBA" id="ARBA00023237"/>
    </source>
</evidence>
<dbReference type="GO" id="GO:0009279">
    <property type="term" value="C:cell outer membrane"/>
    <property type="evidence" value="ECO:0007669"/>
    <property type="project" value="UniProtKB-SubCell"/>
</dbReference>
<keyword evidence="10" id="KW-1185">Reference proteome</keyword>
<keyword evidence="4" id="KW-0472">Membrane</keyword>
<dbReference type="InterPro" id="IPR011990">
    <property type="entry name" value="TPR-like_helical_dom_sf"/>
</dbReference>
<proteinExistence type="inferred from homology"/>
<comment type="caution">
    <text evidence="9">The sequence shown here is derived from an EMBL/GenBank/DDBJ whole genome shotgun (WGS) entry which is preliminary data.</text>
</comment>
<evidence type="ECO:0000313" key="10">
    <source>
        <dbReference type="Proteomes" id="UP000293874"/>
    </source>
</evidence>
<evidence type="ECO:0000256" key="6">
    <source>
        <dbReference type="PROSITE-ProRule" id="PRU00339"/>
    </source>
</evidence>
<keyword evidence="5" id="KW-0998">Cell outer membrane</keyword>
<comment type="similarity">
    <text evidence="2">Belongs to the SusD family.</text>
</comment>
<feature type="repeat" description="TPR" evidence="6">
    <location>
        <begin position="211"/>
        <end position="244"/>
    </location>
</feature>
<evidence type="ECO:0000259" key="7">
    <source>
        <dbReference type="Pfam" id="PF07980"/>
    </source>
</evidence>
<evidence type="ECO:0000313" key="9">
    <source>
        <dbReference type="EMBL" id="RZS74699.1"/>
    </source>
</evidence>
<dbReference type="EMBL" id="SGXA01000001">
    <property type="protein sequence ID" value="RZS74699.1"/>
    <property type="molecule type" value="Genomic_DNA"/>
</dbReference>
<dbReference type="OrthoDB" id="653598at2"/>
<sequence length="455" mass="51454">MRYTFFLIILCLTGAGCQKGFLDKKPNKALVIPNTLQDFRALMEDMSGNFSRGPALTTVAGDEYYTTDGNIQGLQVQEQNAYLWLEDVYGGETVADWDYPYNTVFVTNVALEGLEKIKGKESPEEWGAVAGTALYHRSFAFFNLAQEFALPYRKENAATTPGIPIRTSPDITVLSKRGNLVDTYKQITDDLIYAQQLLPLASSLRYRPSKGAALALLARVYLTMNDYENAEKYADDALQLSDTLVDFNSVNVDDLLPFPGTPILMNPEVLCFNGLLNSLYMYAPYAQVDSNLYASYHDDDLRKRCYFNAPGSPGQYKLFKGTYAGSYGEFNGPANDELYLIRAECRARREQKEEALKDLNKLLVKRWKQGTYVPVETNTAKEALAIILAERKKELVARGLRWSDLRRLNNEPEFQVTLKRVIGQKEYLLPPGSNRYAFPIPDNEIRESGIEQNKR</sequence>
<dbReference type="Pfam" id="PF07980">
    <property type="entry name" value="SusD_RagB"/>
    <property type="match status" value="1"/>
</dbReference>
<feature type="domain" description="RagB/SusD" evidence="7">
    <location>
        <begin position="315"/>
        <end position="453"/>
    </location>
</feature>
<keyword evidence="3" id="KW-0732">Signal</keyword>
<dbReference type="PROSITE" id="PS51257">
    <property type="entry name" value="PROKAR_LIPOPROTEIN"/>
    <property type="match status" value="1"/>
</dbReference>
<evidence type="ECO:0000256" key="3">
    <source>
        <dbReference type="ARBA" id="ARBA00022729"/>
    </source>
</evidence>
<keyword evidence="6" id="KW-0802">TPR repeat</keyword>
<gene>
    <name evidence="9" type="ORF">EV199_0550</name>
</gene>
<dbReference type="SUPFAM" id="SSF48452">
    <property type="entry name" value="TPR-like"/>
    <property type="match status" value="1"/>
</dbReference>
<evidence type="ECO:0000259" key="8">
    <source>
        <dbReference type="Pfam" id="PF14322"/>
    </source>
</evidence>
<dbReference type="Pfam" id="PF14322">
    <property type="entry name" value="SusD-like_3"/>
    <property type="match status" value="1"/>
</dbReference>
<dbReference type="Gene3D" id="1.25.40.390">
    <property type="match status" value="2"/>
</dbReference>
<evidence type="ECO:0000256" key="2">
    <source>
        <dbReference type="ARBA" id="ARBA00006275"/>
    </source>
</evidence>
<protein>
    <submittedName>
        <fullName evidence="9">SusD-like starch-binding protein associating with outer membrane</fullName>
    </submittedName>
</protein>
<dbReference type="InterPro" id="IPR033985">
    <property type="entry name" value="SusD-like_N"/>
</dbReference>
<name>A0A4Q7N1Z8_9BACT</name>
<dbReference type="PROSITE" id="PS50005">
    <property type="entry name" value="TPR"/>
    <property type="match status" value="1"/>
</dbReference>
<dbReference type="AlphaFoldDB" id="A0A4Q7N1Z8"/>
<reference evidence="9 10" key="1">
    <citation type="submission" date="2019-02" db="EMBL/GenBank/DDBJ databases">
        <title>Genomic Encyclopedia of Type Strains, Phase IV (KMG-IV): sequencing the most valuable type-strain genomes for metagenomic binning, comparative biology and taxonomic classification.</title>
        <authorList>
            <person name="Goeker M."/>
        </authorList>
    </citation>
    <scope>NUCLEOTIDE SEQUENCE [LARGE SCALE GENOMIC DNA]</scope>
    <source>
        <strain evidence="9 10">DSM 18116</strain>
    </source>
</reference>
<feature type="domain" description="SusD-like N-terminal" evidence="8">
    <location>
        <begin position="21"/>
        <end position="222"/>
    </location>
</feature>
<dbReference type="InterPro" id="IPR012944">
    <property type="entry name" value="SusD_RagB_dom"/>
</dbReference>
<organism evidence="9 10">
    <name type="scientific">Pseudobacter ginsenosidimutans</name>
    <dbReference type="NCBI Taxonomy" id="661488"/>
    <lineage>
        <taxon>Bacteria</taxon>
        <taxon>Pseudomonadati</taxon>
        <taxon>Bacteroidota</taxon>
        <taxon>Chitinophagia</taxon>
        <taxon>Chitinophagales</taxon>
        <taxon>Chitinophagaceae</taxon>
        <taxon>Pseudobacter</taxon>
    </lineage>
</organism>
<evidence type="ECO:0000256" key="4">
    <source>
        <dbReference type="ARBA" id="ARBA00023136"/>
    </source>
</evidence>
<evidence type="ECO:0000256" key="1">
    <source>
        <dbReference type="ARBA" id="ARBA00004442"/>
    </source>
</evidence>
<dbReference type="Proteomes" id="UP000293874">
    <property type="component" value="Unassembled WGS sequence"/>
</dbReference>
<dbReference type="InterPro" id="IPR019734">
    <property type="entry name" value="TPR_rpt"/>
</dbReference>
<accession>A0A4Q7N1Z8</accession>